<reference evidence="1" key="2">
    <citation type="journal article" date="2015" name="Data Brief">
        <title>Shoot transcriptome of the giant reed, Arundo donax.</title>
        <authorList>
            <person name="Barrero R.A."/>
            <person name="Guerrero F.D."/>
            <person name="Moolhuijzen P."/>
            <person name="Goolsby J.A."/>
            <person name="Tidwell J."/>
            <person name="Bellgard S.E."/>
            <person name="Bellgard M.I."/>
        </authorList>
    </citation>
    <scope>NUCLEOTIDE SEQUENCE</scope>
    <source>
        <tissue evidence="1">Shoot tissue taken approximately 20 cm above the soil surface</tissue>
    </source>
</reference>
<reference evidence="1" key="1">
    <citation type="submission" date="2014-09" db="EMBL/GenBank/DDBJ databases">
        <authorList>
            <person name="Magalhaes I.L.F."/>
            <person name="Oliveira U."/>
            <person name="Santos F.R."/>
            <person name="Vidigal T.H.D.A."/>
            <person name="Brescovit A.D."/>
            <person name="Santos A.J."/>
        </authorList>
    </citation>
    <scope>NUCLEOTIDE SEQUENCE</scope>
    <source>
        <tissue evidence="1">Shoot tissue taken approximately 20 cm above the soil surface</tissue>
    </source>
</reference>
<evidence type="ECO:0000313" key="1">
    <source>
        <dbReference type="EMBL" id="JAD38347.1"/>
    </source>
</evidence>
<sequence length="38" mass="4546">MAARVRAQAAAFFENRVKPWIEQTKDCIMRLEHEKLEE</sequence>
<protein>
    <submittedName>
        <fullName evidence="1">Uncharacterized protein</fullName>
    </submittedName>
</protein>
<accession>A0A0A8ZU36</accession>
<dbReference type="AlphaFoldDB" id="A0A0A8ZU36"/>
<proteinExistence type="predicted"/>
<organism evidence="1">
    <name type="scientific">Arundo donax</name>
    <name type="common">Giant reed</name>
    <name type="synonym">Donax arundinaceus</name>
    <dbReference type="NCBI Taxonomy" id="35708"/>
    <lineage>
        <taxon>Eukaryota</taxon>
        <taxon>Viridiplantae</taxon>
        <taxon>Streptophyta</taxon>
        <taxon>Embryophyta</taxon>
        <taxon>Tracheophyta</taxon>
        <taxon>Spermatophyta</taxon>
        <taxon>Magnoliopsida</taxon>
        <taxon>Liliopsida</taxon>
        <taxon>Poales</taxon>
        <taxon>Poaceae</taxon>
        <taxon>PACMAD clade</taxon>
        <taxon>Arundinoideae</taxon>
        <taxon>Arundineae</taxon>
        <taxon>Arundo</taxon>
    </lineage>
</organism>
<dbReference type="EMBL" id="GBRH01259548">
    <property type="protein sequence ID" value="JAD38347.1"/>
    <property type="molecule type" value="Transcribed_RNA"/>
</dbReference>
<name>A0A0A8ZU36_ARUDO</name>